<dbReference type="InterPro" id="IPR032809">
    <property type="entry name" value="Put_HupE_UreJ"/>
</dbReference>
<feature type="transmembrane region" description="Helical" evidence="1">
    <location>
        <begin position="170"/>
        <end position="187"/>
    </location>
</feature>
<keyword evidence="3" id="KW-1185">Reference proteome</keyword>
<evidence type="ECO:0000313" key="2">
    <source>
        <dbReference type="EMBL" id="AVI50380.1"/>
    </source>
</evidence>
<dbReference type="AlphaFoldDB" id="A0A2S0HUS3"/>
<sequence>MTDFWLYVKLGLDHVLDLNGYDHILFLIALCAAYSFNAWRKLLLLVTLFTIGHTISLLLAHYNIVAIRGDYVEFLIPVTILVTALYNIFNARRNKPSSANLMFYLVTLFFGLIHGFGFARYYNMMKTDDSVAPLLEFALGVELAQIVIVLITLLLSFLAVGMLRFNKRDWLLIMSSIVIGMTIPMLVDTWPF</sequence>
<dbReference type="EMBL" id="CP027062">
    <property type="protein sequence ID" value="AVI50380.1"/>
    <property type="molecule type" value="Genomic_DNA"/>
</dbReference>
<dbReference type="Pfam" id="PF13795">
    <property type="entry name" value="HupE_UreJ_2"/>
    <property type="match status" value="1"/>
</dbReference>
<dbReference type="OrthoDB" id="9808870at2"/>
<keyword evidence="1" id="KW-0812">Transmembrane</keyword>
<name>A0A2S0HUS3_9FLAO</name>
<feature type="transmembrane region" description="Helical" evidence="1">
    <location>
        <begin position="71"/>
        <end position="89"/>
    </location>
</feature>
<reference evidence="2 3" key="1">
    <citation type="submission" date="2018-02" db="EMBL/GenBank/DDBJ databases">
        <title>Genomic analysis of the strain RR4-38 isolated from a seawater recirculating aquaculture system.</title>
        <authorList>
            <person name="Kim Y.-S."/>
            <person name="Jang Y.H."/>
            <person name="Kim K.-H."/>
        </authorList>
    </citation>
    <scope>NUCLEOTIDE SEQUENCE [LARGE SCALE GENOMIC DNA]</scope>
    <source>
        <strain evidence="2 3">RR4-38</strain>
    </source>
</reference>
<proteinExistence type="predicted"/>
<keyword evidence="1" id="KW-0472">Membrane</keyword>
<feature type="transmembrane region" description="Helical" evidence="1">
    <location>
        <begin position="43"/>
        <end position="65"/>
    </location>
</feature>
<dbReference type="Proteomes" id="UP000238442">
    <property type="component" value="Chromosome"/>
</dbReference>
<dbReference type="KEGG" id="aue:C5O00_04060"/>
<gene>
    <name evidence="2" type="ORF">C5O00_04060</name>
</gene>
<accession>A0A2S0HUS3</accession>
<dbReference type="RefSeq" id="WP_105215177.1">
    <property type="nucleotide sequence ID" value="NZ_CP027062.1"/>
</dbReference>
<feature type="transmembrane region" description="Helical" evidence="1">
    <location>
        <begin position="20"/>
        <end position="36"/>
    </location>
</feature>
<keyword evidence="1" id="KW-1133">Transmembrane helix</keyword>
<evidence type="ECO:0000313" key="3">
    <source>
        <dbReference type="Proteomes" id="UP000238442"/>
    </source>
</evidence>
<feature type="transmembrane region" description="Helical" evidence="1">
    <location>
        <begin position="101"/>
        <end position="123"/>
    </location>
</feature>
<feature type="transmembrane region" description="Helical" evidence="1">
    <location>
        <begin position="143"/>
        <end position="163"/>
    </location>
</feature>
<evidence type="ECO:0000256" key="1">
    <source>
        <dbReference type="SAM" id="Phobius"/>
    </source>
</evidence>
<organism evidence="2 3">
    <name type="scientific">Pukyongia salina</name>
    <dbReference type="NCBI Taxonomy" id="2094025"/>
    <lineage>
        <taxon>Bacteria</taxon>
        <taxon>Pseudomonadati</taxon>
        <taxon>Bacteroidota</taxon>
        <taxon>Flavobacteriia</taxon>
        <taxon>Flavobacteriales</taxon>
        <taxon>Flavobacteriaceae</taxon>
        <taxon>Pukyongia</taxon>
    </lineage>
</organism>
<protein>
    <submittedName>
        <fullName evidence="2">HupE / UreJ protein</fullName>
    </submittedName>
</protein>